<organism evidence="2 3">
    <name type="scientific">Actinosynnema pretiosum</name>
    <dbReference type="NCBI Taxonomy" id="42197"/>
    <lineage>
        <taxon>Bacteria</taxon>
        <taxon>Bacillati</taxon>
        <taxon>Actinomycetota</taxon>
        <taxon>Actinomycetes</taxon>
        <taxon>Pseudonocardiales</taxon>
        <taxon>Pseudonocardiaceae</taxon>
        <taxon>Actinosynnema</taxon>
    </lineage>
</organism>
<evidence type="ECO:0000313" key="3">
    <source>
        <dbReference type="Proteomes" id="UP000218505"/>
    </source>
</evidence>
<gene>
    <name evidence="2" type="ORF">CNX65_33225</name>
</gene>
<reference evidence="2" key="1">
    <citation type="submission" date="2017-09" db="EMBL/GenBank/DDBJ databases">
        <title>Complete Genome Sequence of ansamitocin-producing Bacterium Actinosynnema pretiosum X47.</title>
        <authorList>
            <person name="Cao G."/>
            <person name="Zong G."/>
            <person name="Zhong C."/>
            <person name="Fu J."/>
        </authorList>
    </citation>
    <scope>NUCLEOTIDE SEQUENCE [LARGE SCALE GENOMIC DNA]</scope>
    <source>
        <strain evidence="2">X47</strain>
    </source>
</reference>
<feature type="region of interest" description="Disordered" evidence="1">
    <location>
        <begin position="1"/>
        <end position="64"/>
    </location>
</feature>
<evidence type="ECO:0000256" key="1">
    <source>
        <dbReference type="SAM" id="MobiDB-lite"/>
    </source>
</evidence>
<keyword evidence="3" id="KW-1185">Reference proteome</keyword>
<proteinExistence type="predicted"/>
<dbReference type="EMBL" id="CP023445">
    <property type="protein sequence ID" value="ATE57574.1"/>
    <property type="molecule type" value="Genomic_DNA"/>
</dbReference>
<evidence type="ECO:0000313" key="2">
    <source>
        <dbReference type="EMBL" id="ATE57574.1"/>
    </source>
</evidence>
<dbReference type="Proteomes" id="UP000218505">
    <property type="component" value="Chromosome"/>
</dbReference>
<dbReference type="AlphaFoldDB" id="A0A290ZF14"/>
<sequence length="64" mass="6578">MLRTGDPLGSPGPAPPPAGRAREGSNARAAPAPNAPGPPSRRPAGPRLRRPRPVARRSRTAARA</sequence>
<feature type="compositionally biased region" description="Basic residues" evidence="1">
    <location>
        <begin position="47"/>
        <end position="64"/>
    </location>
</feature>
<name>A0A290ZF14_9PSEU</name>
<accession>A0A290ZF14</accession>
<dbReference type="KEGG" id="apre:CNX65_33225"/>
<protein>
    <submittedName>
        <fullName evidence="2">Uncharacterized protein</fullName>
    </submittedName>
</protein>